<evidence type="ECO:0000313" key="1">
    <source>
        <dbReference type="EMBL" id="KAF2202444.1"/>
    </source>
</evidence>
<comment type="caution">
    <text evidence="1">The sequence shown here is derived from an EMBL/GenBank/DDBJ whole genome shotgun (WGS) entry which is preliminary data.</text>
</comment>
<gene>
    <name evidence="1" type="ORF">GQ43DRAFT_348246</name>
</gene>
<dbReference type="EMBL" id="ML993936">
    <property type="protein sequence ID" value="KAF2202444.1"/>
    <property type="molecule type" value="Genomic_DNA"/>
</dbReference>
<keyword evidence="2" id="KW-1185">Reference proteome</keyword>
<dbReference type="OrthoDB" id="10254945at2759"/>
<dbReference type="AlphaFoldDB" id="A0A9P4JSG6"/>
<feature type="non-terminal residue" evidence="1">
    <location>
        <position position="1"/>
    </location>
</feature>
<proteinExistence type="predicted"/>
<organism evidence="1 2">
    <name type="scientific">Delitschia confertaspora ATCC 74209</name>
    <dbReference type="NCBI Taxonomy" id="1513339"/>
    <lineage>
        <taxon>Eukaryota</taxon>
        <taxon>Fungi</taxon>
        <taxon>Dikarya</taxon>
        <taxon>Ascomycota</taxon>
        <taxon>Pezizomycotina</taxon>
        <taxon>Dothideomycetes</taxon>
        <taxon>Pleosporomycetidae</taxon>
        <taxon>Pleosporales</taxon>
        <taxon>Delitschiaceae</taxon>
        <taxon>Delitschia</taxon>
    </lineage>
</organism>
<evidence type="ECO:0000313" key="2">
    <source>
        <dbReference type="Proteomes" id="UP000799536"/>
    </source>
</evidence>
<reference evidence="1" key="1">
    <citation type="journal article" date="2020" name="Stud. Mycol.">
        <title>101 Dothideomycetes genomes: a test case for predicting lifestyles and emergence of pathogens.</title>
        <authorList>
            <person name="Haridas S."/>
            <person name="Albert R."/>
            <person name="Binder M."/>
            <person name="Bloem J."/>
            <person name="Labutti K."/>
            <person name="Salamov A."/>
            <person name="Andreopoulos B."/>
            <person name="Baker S."/>
            <person name="Barry K."/>
            <person name="Bills G."/>
            <person name="Bluhm B."/>
            <person name="Cannon C."/>
            <person name="Castanera R."/>
            <person name="Culley D."/>
            <person name="Daum C."/>
            <person name="Ezra D."/>
            <person name="Gonzalez J."/>
            <person name="Henrissat B."/>
            <person name="Kuo A."/>
            <person name="Liang C."/>
            <person name="Lipzen A."/>
            <person name="Lutzoni F."/>
            <person name="Magnuson J."/>
            <person name="Mondo S."/>
            <person name="Nolan M."/>
            <person name="Ohm R."/>
            <person name="Pangilinan J."/>
            <person name="Park H.-J."/>
            <person name="Ramirez L."/>
            <person name="Alfaro M."/>
            <person name="Sun H."/>
            <person name="Tritt A."/>
            <person name="Yoshinaga Y."/>
            <person name="Zwiers L.-H."/>
            <person name="Turgeon B."/>
            <person name="Goodwin S."/>
            <person name="Spatafora J."/>
            <person name="Crous P."/>
            <person name="Grigoriev I."/>
        </authorList>
    </citation>
    <scope>NUCLEOTIDE SEQUENCE</scope>
    <source>
        <strain evidence="1">ATCC 74209</strain>
    </source>
</reference>
<feature type="non-terminal residue" evidence="1">
    <location>
        <position position="356"/>
    </location>
</feature>
<dbReference type="Proteomes" id="UP000799536">
    <property type="component" value="Unassembled WGS sequence"/>
</dbReference>
<name>A0A9P4JSG6_9PLEO</name>
<accession>A0A9P4JSG6</accession>
<protein>
    <submittedName>
        <fullName evidence="1">Uncharacterized protein</fullName>
    </submittedName>
</protein>
<sequence length="356" mass="42154">RWATGPYQGTHHFYHRMIVPLRLASLMLTEDCALPWFTHLTYGHRKEDYFNGKPKVFVQPTKIEHTPYGRRKTKRKLRQLAHMIAFVWTPPGSLDHDVMDARAYGITWPSKSHVPFSYNFRSHNWPTIDPKYRSGYWARRPKPVISLRQDFGQFFCKGYRTATPCERYRAWFMFASTIVHEVAHAYYTWLGRHSTKHFYADGNEPHWSVEEKNAELGFSWESVTWGRVIDPWQGEILNCHALTSIQTREFRHPKDRDRELYSLIEKNGTKLHKCPLPRGQAAWIPSKTWRGNQWFCEDGGLANLNYICVIHAIPMNWVFQWFQVGSWEERRQEFKRSGKYAPPGLGPTFVLVYERD</sequence>